<dbReference type="Pfam" id="PF00069">
    <property type="entry name" value="Pkinase"/>
    <property type="match status" value="1"/>
</dbReference>
<dbReference type="PROSITE" id="PS50011">
    <property type="entry name" value="PROTEIN_KINASE_DOM"/>
    <property type="match status" value="1"/>
</dbReference>
<evidence type="ECO:0000256" key="5">
    <source>
        <dbReference type="ARBA" id="ARBA00022741"/>
    </source>
</evidence>
<evidence type="ECO:0000313" key="12">
    <source>
        <dbReference type="Proteomes" id="UP000236291"/>
    </source>
</evidence>
<evidence type="ECO:0000256" key="8">
    <source>
        <dbReference type="ARBA" id="ARBA00047899"/>
    </source>
</evidence>
<feature type="non-terminal residue" evidence="11">
    <location>
        <position position="1"/>
    </location>
</feature>
<evidence type="ECO:0000256" key="4">
    <source>
        <dbReference type="ARBA" id="ARBA00022679"/>
    </source>
</evidence>
<evidence type="ECO:0000256" key="7">
    <source>
        <dbReference type="ARBA" id="ARBA00022840"/>
    </source>
</evidence>
<dbReference type="PANTHER" id="PTHR48006">
    <property type="entry name" value="LEUCINE-RICH REPEAT-CONTAINING PROTEIN DDB_G0281931-RELATED"/>
    <property type="match status" value="1"/>
</dbReference>
<comment type="catalytic activity">
    <reaction evidence="8">
        <text>L-threonyl-[protein] + ATP = O-phospho-L-threonyl-[protein] + ADP + H(+)</text>
        <dbReference type="Rhea" id="RHEA:46608"/>
        <dbReference type="Rhea" id="RHEA-COMP:11060"/>
        <dbReference type="Rhea" id="RHEA-COMP:11605"/>
        <dbReference type="ChEBI" id="CHEBI:15378"/>
        <dbReference type="ChEBI" id="CHEBI:30013"/>
        <dbReference type="ChEBI" id="CHEBI:30616"/>
        <dbReference type="ChEBI" id="CHEBI:61977"/>
        <dbReference type="ChEBI" id="CHEBI:456216"/>
        <dbReference type="EC" id="2.7.11.1"/>
    </reaction>
</comment>
<dbReference type="InterPro" id="IPR051824">
    <property type="entry name" value="LRR_Rcpt-Like_S/T_Kinase"/>
</dbReference>
<reference evidence="11 12" key="2">
    <citation type="journal article" date="2017" name="Front. Plant Sci.">
        <title>Gene Classification and Mining of Molecular Markers Useful in Red Clover (Trifolium pratense) Breeding.</title>
        <authorList>
            <person name="Istvanek J."/>
            <person name="Dluhosova J."/>
            <person name="Dluhos P."/>
            <person name="Patkova L."/>
            <person name="Nedelnik J."/>
            <person name="Repkova J."/>
        </authorList>
    </citation>
    <scope>NUCLEOTIDE SEQUENCE [LARGE SCALE GENOMIC DNA]</scope>
    <source>
        <strain evidence="12">cv. Tatra</strain>
        <tissue evidence="11">Young leaves</tissue>
    </source>
</reference>
<dbReference type="InterPro" id="IPR011009">
    <property type="entry name" value="Kinase-like_dom_sf"/>
</dbReference>
<keyword evidence="5" id="KW-0547">Nucleotide-binding</keyword>
<dbReference type="SUPFAM" id="SSF56112">
    <property type="entry name" value="Protein kinase-like (PK-like)"/>
    <property type="match status" value="1"/>
</dbReference>
<protein>
    <recommendedName>
        <fullName evidence="2">non-specific serine/threonine protein kinase</fullName>
        <ecNumber evidence="2">2.7.11.1</ecNumber>
    </recommendedName>
</protein>
<dbReference type="PANTHER" id="PTHR48006:SF102">
    <property type="entry name" value="LEUCINE-RICH REPEAT-CONTAINING PROTEIN DDB_G0281931-RELATED"/>
    <property type="match status" value="1"/>
</dbReference>
<evidence type="ECO:0000256" key="1">
    <source>
        <dbReference type="ARBA" id="ARBA00004479"/>
    </source>
</evidence>
<dbReference type="Gene3D" id="1.10.510.10">
    <property type="entry name" value="Transferase(Phosphotransferase) domain 1"/>
    <property type="match status" value="2"/>
</dbReference>
<gene>
    <name evidence="11" type="ORF">L195_g019276</name>
</gene>
<dbReference type="GO" id="GO:0005524">
    <property type="term" value="F:ATP binding"/>
    <property type="evidence" value="ECO:0007669"/>
    <property type="project" value="UniProtKB-KW"/>
</dbReference>
<feature type="domain" description="Protein kinase" evidence="10">
    <location>
        <begin position="1"/>
        <end position="237"/>
    </location>
</feature>
<reference evidence="11 12" key="1">
    <citation type="journal article" date="2014" name="Am. J. Bot.">
        <title>Genome assembly and annotation for red clover (Trifolium pratense; Fabaceae).</title>
        <authorList>
            <person name="Istvanek J."/>
            <person name="Jaros M."/>
            <person name="Krenek A."/>
            <person name="Repkova J."/>
        </authorList>
    </citation>
    <scope>NUCLEOTIDE SEQUENCE [LARGE SCALE GENOMIC DNA]</scope>
    <source>
        <strain evidence="12">cv. Tatra</strain>
        <tissue evidence="11">Young leaves</tissue>
    </source>
</reference>
<accession>A0A2K3MZ60</accession>
<keyword evidence="4" id="KW-0808">Transferase</keyword>
<keyword evidence="3" id="KW-0723">Serine/threonine-protein kinase</keyword>
<keyword evidence="6 11" id="KW-0418">Kinase</keyword>
<dbReference type="EC" id="2.7.11.1" evidence="2"/>
<evidence type="ECO:0000256" key="6">
    <source>
        <dbReference type="ARBA" id="ARBA00022777"/>
    </source>
</evidence>
<dbReference type="Proteomes" id="UP000236291">
    <property type="component" value="Unassembled WGS sequence"/>
</dbReference>
<organism evidence="11 12">
    <name type="scientific">Trifolium pratense</name>
    <name type="common">Red clover</name>
    <dbReference type="NCBI Taxonomy" id="57577"/>
    <lineage>
        <taxon>Eukaryota</taxon>
        <taxon>Viridiplantae</taxon>
        <taxon>Streptophyta</taxon>
        <taxon>Embryophyta</taxon>
        <taxon>Tracheophyta</taxon>
        <taxon>Spermatophyta</taxon>
        <taxon>Magnoliopsida</taxon>
        <taxon>eudicotyledons</taxon>
        <taxon>Gunneridae</taxon>
        <taxon>Pentapetalae</taxon>
        <taxon>rosids</taxon>
        <taxon>fabids</taxon>
        <taxon>Fabales</taxon>
        <taxon>Fabaceae</taxon>
        <taxon>Papilionoideae</taxon>
        <taxon>50 kb inversion clade</taxon>
        <taxon>NPAAA clade</taxon>
        <taxon>Hologalegina</taxon>
        <taxon>IRL clade</taxon>
        <taxon>Trifolieae</taxon>
        <taxon>Trifolium</taxon>
    </lineage>
</organism>
<dbReference type="Gene3D" id="3.30.200.20">
    <property type="entry name" value="Phosphorylase Kinase, domain 1"/>
    <property type="match status" value="1"/>
</dbReference>
<dbReference type="GO" id="GO:0004674">
    <property type="term" value="F:protein serine/threonine kinase activity"/>
    <property type="evidence" value="ECO:0007669"/>
    <property type="project" value="UniProtKB-KW"/>
</dbReference>
<comment type="catalytic activity">
    <reaction evidence="9">
        <text>L-seryl-[protein] + ATP = O-phospho-L-seryl-[protein] + ADP + H(+)</text>
        <dbReference type="Rhea" id="RHEA:17989"/>
        <dbReference type="Rhea" id="RHEA-COMP:9863"/>
        <dbReference type="Rhea" id="RHEA-COMP:11604"/>
        <dbReference type="ChEBI" id="CHEBI:15378"/>
        <dbReference type="ChEBI" id="CHEBI:29999"/>
        <dbReference type="ChEBI" id="CHEBI:30616"/>
        <dbReference type="ChEBI" id="CHEBI:83421"/>
        <dbReference type="ChEBI" id="CHEBI:456216"/>
        <dbReference type="EC" id="2.7.11.1"/>
    </reaction>
</comment>
<evidence type="ECO:0000313" key="11">
    <source>
        <dbReference type="EMBL" id="PNX96075.1"/>
    </source>
</evidence>
<dbReference type="STRING" id="57577.A0A2K3MZ60"/>
<dbReference type="InterPro" id="IPR000719">
    <property type="entry name" value="Prot_kinase_dom"/>
</dbReference>
<keyword evidence="7" id="KW-0067">ATP-binding</keyword>
<name>A0A2K3MZ60_TRIPR</name>
<dbReference type="AlphaFoldDB" id="A0A2K3MZ60"/>
<sequence length="237" mass="26464">IAVKRLKVWSNKADGEFAVELEILGRVQHKNLIGLRGYCAEGQEQLIVYDYMPNFNLFAHLHGPQSAECLLDWSRRMNIAIGCAEGVVYLHHQATPRIIHRDIKPSSVLLDSNFEALIGGFGFAKLIPDSKTQVTTNVKELASGRKPIVKVSSTLKQYSIVDWALPLVCEKNFTELVDPRLNGNYVVEELNRVIIVGLICAQNLPEKRPTMVDVVELLKGESKGRSSKVGLFTLLLK</sequence>
<comment type="subcellular location">
    <subcellularLocation>
        <location evidence="1">Membrane</location>
        <topology evidence="1">Single-pass type I membrane protein</topology>
    </subcellularLocation>
</comment>
<proteinExistence type="predicted"/>
<evidence type="ECO:0000256" key="9">
    <source>
        <dbReference type="ARBA" id="ARBA00048679"/>
    </source>
</evidence>
<evidence type="ECO:0000259" key="10">
    <source>
        <dbReference type="PROSITE" id="PS50011"/>
    </source>
</evidence>
<dbReference type="EMBL" id="ASHM01014122">
    <property type="protein sequence ID" value="PNX96075.1"/>
    <property type="molecule type" value="Genomic_DNA"/>
</dbReference>
<dbReference type="GO" id="GO:0016020">
    <property type="term" value="C:membrane"/>
    <property type="evidence" value="ECO:0007669"/>
    <property type="project" value="UniProtKB-SubCell"/>
</dbReference>
<evidence type="ECO:0000256" key="3">
    <source>
        <dbReference type="ARBA" id="ARBA00022527"/>
    </source>
</evidence>
<evidence type="ECO:0000256" key="2">
    <source>
        <dbReference type="ARBA" id="ARBA00012513"/>
    </source>
</evidence>
<comment type="caution">
    <text evidence="11">The sequence shown here is derived from an EMBL/GenBank/DDBJ whole genome shotgun (WGS) entry which is preliminary data.</text>
</comment>